<dbReference type="RefSeq" id="WP_078334584.1">
    <property type="nucleotide sequence ID" value="NZ_MVHQ01000005.1"/>
</dbReference>
<name>A0A4R5PH01_9MYCO</name>
<dbReference type="SUPFAM" id="SSF49503">
    <property type="entry name" value="Cupredoxins"/>
    <property type="match status" value="1"/>
</dbReference>
<evidence type="ECO:0000313" key="3">
    <source>
        <dbReference type="Proteomes" id="UP000295627"/>
    </source>
</evidence>
<dbReference type="Pfam" id="PF07732">
    <property type="entry name" value="Cu-oxidase_3"/>
    <property type="match status" value="1"/>
</dbReference>
<feature type="domain" description="Plastocyanin-like" evidence="1">
    <location>
        <begin position="2"/>
        <end position="40"/>
    </location>
</feature>
<organism evidence="2 3">
    <name type="scientific">Mycobacteroides franklinii</name>
    <dbReference type="NCBI Taxonomy" id="948102"/>
    <lineage>
        <taxon>Bacteria</taxon>
        <taxon>Bacillati</taxon>
        <taxon>Actinomycetota</taxon>
        <taxon>Actinomycetes</taxon>
        <taxon>Mycobacteriales</taxon>
        <taxon>Mycobacteriaceae</taxon>
        <taxon>Mycobacteroides</taxon>
    </lineage>
</organism>
<dbReference type="GO" id="GO:0005507">
    <property type="term" value="F:copper ion binding"/>
    <property type="evidence" value="ECO:0007669"/>
    <property type="project" value="InterPro"/>
</dbReference>
<dbReference type="AlphaFoldDB" id="A0A4R5PH01"/>
<dbReference type="Gene3D" id="2.60.40.420">
    <property type="entry name" value="Cupredoxins - blue copper proteins"/>
    <property type="match status" value="1"/>
</dbReference>
<dbReference type="EMBL" id="RXLR01000005">
    <property type="protein sequence ID" value="TDH25988.1"/>
    <property type="molecule type" value="Genomic_DNA"/>
</dbReference>
<evidence type="ECO:0000259" key="1">
    <source>
        <dbReference type="Pfam" id="PF07732"/>
    </source>
</evidence>
<sequence length="61" mass="7058">MGPLQRFTEGKTVTIDMHNETGTPKQLHWHGQTLPVNVAHGLFRHQMPAEWPQFARRGVRK</sequence>
<accession>A0A4R5PH01</accession>
<dbReference type="InterPro" id="IPR008972">
    <property type="entry name" value="Cupredoxin"/>
</dbReference>
<gene>
    <name evidence="2" type="ORF">EJ571_00920</name>
</gene>
<evidence type="ECO:0000313" key="2">
    <source>
        <dbReference type="EMBL" id="TDH25988.1"/>
    </source>
</evidence>
<dbReference type="Proteomes" id="UP000295627">
    <property type="component" value="Unassembled WGS sequence"/>
</dbReference>
<reference evidence="2 3" key="1">
    <citation type="journal article" date="2019" name="Sci. Rep.">
        <title>Extended insight into the Mycobacterium chelonae-abscessus complex through whole genome sequencing of Mycobacterium salmoniphilum outbreak and Mycobacterium salmoniphilum-like strains.</title>
        <authorList>
            <person name="Behra P.R.K."/>
            <person name="Das S."/>
            <person name="Pettersson B.M.F."/>
            <person name="Shirreff L."/>
            <person name="DuCote T."/>
            <person name="Jacobsson K.G."/>
            <person name="Ennis D.G."/>
            <person name="Kirsebom L.A."/>
        </authorList>
    </citation>
    <scope>NUCLEOTIDE SEQUENCE [LARGE SCALE GENOMIC DNA]</scope>
    <source>
        <strain evidence="2 3">DSM 45524</strain>
    </source>
</reference>
<comment type="caution">
    <text evidence="2">The sequence shown here is derived from an EMBL/GenBank/DDBJ whole genome shotgun (WGS) entry which is preliminary data.</text>
</comment>
<dbReference type="InterPro" id="IPR011707">
    <property type="entry name" value="Cu-oxidase-like_N"/>
</dbReference>
<protein>
    <recommendedName>
        <fullName evidence="1">Plastocyanin-like domain-containing protein</fullName>
    </recommendedName>
</protein>
<proteinExistence type="predicted"/>